<dbReference type="Proteomes" id="UP000652219">
    <property type="component" value="Unassembled WGS sequence"/>
</dbReference>
<comment type="similarity">
    <text evidence="5">Belongs to the SAT4 family.</text>
</comment>
<feature type="region of interest" description="Disordered" evidence="6">
    <location>
        <begin position="331"/>
        <end position="385"/>
    </location>
</feature>
<keyword evidence="10" id="KW-1185">Reference proteome</keyword>
<feature type="transmembrane region" description="Helical" evidence="7">
    <location>
        <begin position="291"/>
        <end position="311"/>
    </location>
</feature>
<feature type="compositionally biased region" description="Polar residues" evidence="6">
    <location>
        <begin position="365"/>
        <end position="377"/>
    </location>
</feature>
<evidence type="ECO:0000256" key="4">
    <source>
        <dbReference type="ARBA" id="ARBA00023136"/>
    </source>
</evidence>
<reference evidence="9 10" key="1">
    <citation type="journal article" date="2020" name="Phytopathology">
        <title>Genome Sequence Resources of Colletotrichum truncatum, C. plurivorum, C. musicola, and C. sojae: Four Species Pathogenic to Soybean (Glycine max).</title>
        <authorList>
            <person name="Rogerio F."/>
            <person name="Boufleur T.R."/>
            <person name="Ciampi-Guillardi M."/>
            <person name="Sukno S.A."/>
            <person name="Thon M.R."/>
            <person name="Massola Junior N.S."/>
            <person name="Baroncelli R."/>
        </authorList>
    </citation>
    <scope>NUCLEOTIDE SEQUENCE [LARGE SCALE GENOMIC DNA]</scope>
    <source>
        <strain evidence="9 10">LFN0009</strain>
    </source>
</reference>
<dbReference type="PANTHER" id="PTHR33048">
    <property type="entry name" value="PTH11-LIKE INTEGRAL MEMBRANE PROTEIN (AFU_ORTHOLOGUE AFUA_5G11245)"/>
    <property type="match status" value="1"/>
</dbReference>
<comment type="caution">
    <text evidence="9">The sequence shown here is derived from an EMBL/GenBank/DDBJ whole genome shotgun (WGS) entry which is preliminary data.</text>
</comment>
<feature type="transmembrane region" description="Helical" evidence="7">
    <location>
        <begin position="27"/>
        <end position="48"/>
    </location>
</feature>
<dbReference type="InterPro" id="IPR052337">
    <property type="entry name" value="SAT4-like"/>
</dbReference>
<proteinExistence type="inferred from homology"/>
<keyword evidence="4 7" id="KW-0472">Membrane</keyword>
<evidence type="ECO:0000256" key="1">
    <source>
        <dbReference type="ARBA" id="ARBA00004141"/>
    </source>
</evidence>
<sequence length="385" mass="43310">MRIPPIDVIAAWPRPNYKNPVNRGPGLLAIELVFLNVALLCLVLRMYVRLVKIRKTWWDDWLMVGAAVFCIGVTICVILATELYGWKLHVWDIPLSKIRESRQISMAAQTLFLFASGLSKLSILCSYLRIAAPGTWFTRLTWVTGVIVFLLTWIFLIVLWTQCAYATSHYPISTTLLSKERTPANLQLLLRPIWHYWTLFADWGNCIAEWPPLAGQGITTVATDIAVYLLPLPTLFKLQMPMLQRISLAALFGLGFVVVVAGIVRTYWVIYVEVNYVTDPSYDLTWDSYNIWIWTALEANLAIICGCAPAIRRLFTKGGSQSQFKVGSSVKTIGSSGKKRDRARGGTQDSDDLETADDHGLEVFESSNTANNVSVSELVQEEKKK</sequence>
<feature type="transmembrane region" description="Helical" evidence="7">
    <location>
        <begin position="248"/>
        <end position="271"/>
    </location>
</feature>
<evidence type="ECO:0000259" key="8">
    <source>
        <dbReference type="Pfam" id="PF20684"/>
    </source>
</evidence>
<feature type="transmembrane region" description="Helical" evidence="7">
    <location>
        <begin position="140"/>
        <end position="160"/>
    </location>
</feature>
<dbReference type="EMBL" id="WIGN01000137">
    <property type="protein sequence ID" value="KAF6807442.1"/>
    <property type="molecule type" value="Genomic_DNA"/>
</dbReference>
<protein>
    <submittedName>
        <fullName evidence="9">Integral membrane protein</fullName>
    </submittedName>
</protein>
<evidence type="ECO:0000256" key="7">
    <source>
        <dbReference type="SAM" id="Phobius"/>
    </source>
</evidence>
<accession>A0A8H6J6U2</accession>
<feature type="transmembrane region" description="Helical" evidence="7">
    <location>
        <begin position="60"/>
        <end position="86"/>
    </location>
</feature>
<gene>
    <name evidence="9" type="ORF">CSOJ01_08171</name>
</gene>
<comment type="subcellular location">
    <subcellularLocation>
        <location evidence="1">Membrane</location>
        <topology evidence="1">Multi-pass membrane protein</topology>
    </subcellularLocation>
</comment>
<dbReference type="InterPro" id="IPR049326">
    <property type="entry name" value="Rhodopsin_dom_fungi"/>
</dbReference>
<keyword evidence="2 7" id="KW-0812">Transmembrane</keyword>
<evidence type="ECO:0000256" key="3">
    <source>
        <dbReference type="ARBA" id="ARBA00022989"/>
    </source>
</evidence>
<dbReference type="Pfam" id="PF20684">
    <property type="entry name" value="Fung_rhodopsin"/>
    <property type="match status" value="1"/>
</dbReference>
<evidence type="ECO:0000256" key="5">
    <source>
        <dbReference type="ARBA" id="ARBA00038359"/>
    </source>
</evidence>
<feature type="transmembrane region" description="Helical" evidence="7">
    <location>
        <begin position="106"/>
        <end position="128"/>
    </location>
</feature>
<feature type="transmembrane region" description="Helical" evidence="7">
    <location>
        <begin position="213"/>
        <end position="236"/>
    </location>
</feature>
<evidence type="ECO:0000313" key="10">
    <source>
        <dbReference type="Proteomes" id="UP000652219"/>
    </source>
</evidence>
<dbReference type="PANTHER" id="PTHR33048:SF129">
    <property type="entry name" value="INTEGRAL MEMBRANE PROTEIN-RELATED"/>
    <property type="match status" value="1"/>
</dbReference>
<evidence type="ECO:0000313" key="9">
    <source>
        <dbReference type="EMBL" id="KAF6807442.1"/>
    </source>
</evidence>
<feature type="domain" description="Rhodopsin" evidence="8">
    <location>
        <begin position="44"/>
        <end position="316"/>
    </location>
</feature>
<dbReference type="GO" id="GO:0016020">
    <property type="term" value="C:membrane"/>
    <property type="evidence" value="ECO:0007669"/>
    <property type="project" value="UniProtKB-SubCell"/>
</dbReference>
<dbReference type="AlphaFoldDB" id="A0A8H6J6U2"/>
<organism evidence="9 10">
    <name type="scientific">Colletotrichum sojae</name>
    <dbReference type="NCBI Taxonomy" id="2175907"/>
    <lineage>
        <taxon>Eukaryota</taxon>
        <taxon>Fungi</taxon>
        <taxon>Dikarya</taxon>
        <taxon>Ascomycota</taxon>
        <taxon>Pezizomycotina</taxon>
        <taxon>Sordariomycetes</taxon>
        <taxon>Hypocreomycetidae</taxon>
        <taxon>Glomerellales</taxon>
        <taxon>Glomerellaceae</taxon>
        <taxon>Colletotrichum</taxon>
        <taxon>Colletotrichum orchidearum species complex</taxon>
    </lineage>
</organism>
<evidence type="ECO:0000256" key="2">
    <source>
        <dbReference type="ARBA" id="ARBA00022692"/>
    </source>
</evidence>
<name>A0A8H6J6U2_9PEZI</name>
<evidence type="ECO:0000256" key="6">
    <source>
        <dbReference type="SAM" id="MobiDB-lite"/>
    </source>
</evidence>
<keyword evidence="3 7" id="KW-1133">Transmembrane helix</keyword>